<feature type="compositionally biased region" description="Low complexity" evidence="1">
    <location>
        <begin position="33"/>
        <end position="42"/>
    </location>
</feature>
<keyword evidence="2" id="KW-0732">Signal</keyword>
<name>A0ABX7NN84_9BACT</name>
<keyword evidence="4" id="KW-1185">Reference proteome</keyword>
<protein>
    <submittedName>
        <fullName evidence="3">Uncharacterized protein</fullName>
    </submittedName>
</protein>
<dbReference type="Proteomes" id="UP000662747">
    <property type="component" value="Chromosome"/>
</dbReference>
<proteinExistence type="predicted"/>
<reference evidence="3 4" key="1">
    <citation type="submission" date="2021-02" db="EMBL/GenBank/DDBJ databases">
        <title>De Novo genome assembly of isolated myxobacteria.</title>
        <authorList>
            <person name="Stevens D.C."/>
        </authorList>
    </citation>
    <scope>NUCLEOTIDE SEQUENCE [LARGE SCALE GENOMIC DNA]</scope>
    <source>
        <strain evidence="4">SCPEA02</strain>
    </source>
</reference>
<evidence type="ECO:0000313" key="4">
    <source>
        <dbReference type="Proteomes" id="UP000662747"/>
    </source>
</evidence>
<evidence type="ECO:0000256" key="2">
    <source>
        <dbReference type="SAM" id="SignalP"/>
    </source>
</evidence>
<sequence>MKRTLSLVAGLGLSLVSLGAFAATPKPATEGQKPAAAAPAKSTKGKKAKAHTASTKPATTPSEGSGTGN</sequence>
<accession>A0ABX7NN84</accession>
<gene>
    <name evidence="3" type="ORF">JY651_34410</name>
</gene>
<feature type="signal peptide" evidence="2">
    <location>
        <begin position="1"/>
        <end position="22"/>
    </location>
</feature>
<evidence type="ECO:0000313" key="3">
    <source>
        <dbReference type="EMBL" id="QSQ20325.1"/>
    </source>
</evidence>
<feature type="region of interest" description="Disordered" evidence="1">
    <location>
        <begin position="25"/>
        <end position="69"/>
    </location>
</feature>
<evidence type="ECO:0000256" key="1">
    <source>
        <dbReference type="SAM" id="MobiDB-lite"/>
    </source>
</evidence>
<organism evidence="3 4">
    <name type="scientific">Pyxidicoccus parkwayensis</name>
    <dbReference type="NCBI Taxonomy" id="2813578"/>
    <lineage>
        <taxon>Bacteria</taxon>
        <taxon>Pseudomonadati</taxon>
        <taxon>Myxococcota</taxon>
        <taxon>Myxococcia</taxon>
        <taxon>Myxococcales</taxon>
        <taxon>Cystobacterineae</taxon>
        <taxon>Myxococcaceae</taxon>
        <taxon>Pyxidicoccus</taxon>
    </lineage>
</organism>
<feature type="chain" id="PRO_5045226414" evidence="2">
    <location>
        <begin position="23"/>
        <end position="69"/>
    </location>
</feature>
<dbReference type="EMBL" id="CP071090">
    <property type="protein sequence ID" value="QSQ20325.1"/>
    <property type="molecule type" value="Genomic_DNA"/>
</dbReference>
<dbReference type="RefSeq" id="WP_206721905.1">
    <property type="nucleotide sequence ID" value="NZ_CP071090.1"/>
</dbReference>
<feature type="compositionally biased region" description="Low complexity" evidence="1">
    <location>
        <begin position="51"/>
        <end position="62"/>
    </location>
</feature>